<feature type="transmembrane region" description="Helical" evidence="1">
    <location>
        <begin position="6"/>
        <end position="29"/>
    </location>
</feature>
<protein>
    <submittedName>
        <fullName evidence="2">Uncharacterized protein</fullName>
    </submittedName>
</protein>
<comment type="caution">
    <text evidence="2">The sequence shown here is derived from an EMBL/GenBank/DDBJ whole genome shotgun (WGS) entry which is preliminary data.</text>
</comment>
<keyword evidence="1" id="KW-0812">Transmembrane</keyword>
<sequence length="62" mass="5919">MKSNPVVLALSLSLITAIGVICGMLAGFLSWIGGTSPAHAVLRGGAAFGGAVGLGVGLLAAL</sequence>
<dbReference type="RefSeq" id="WP_147141778.1">
    <property type="nucleotide sequence ID" value="NZ_BJXA01000094.1"/>
</dbReference>
<accession>A0A511MRU0</accession>
<proteinExistence type="predicted"/>
<keyword evidence="3" id="KW-1185">Reference proteome</keyword>
<dbReference type="EMBL" id="BJXA01000094">
    <property type="protein sequence ID" value="GEM43323.1"/>
    <property type="molecule type" value="Genomic_DNA"/>
</dbReference>
<gene>
    <name evidence="2" type="ORF">NN4_78420</name>
</gene>
<evidence type="ECO:0000313" key="2">
    <source>
        <dbReference type="EMBL" id="GEM43323.1"/>
    </source>
</evidence>
<evidence type="ECO:0000313" key="3">
    <source>
        <dbReference type="Proteomes" id="UP000321424"/>
    </source>
</evidence>
<keyword evidence="1" id="KW-1133">Transmembrane helix</keyword>
<name>A0A511MRU0_9NOCA</name>
<organism evidence="2 3">
    <name type="scientific">Nocardia ninae NBRC 108245</name>
    <dbReference type="NCBI Taxonomy" id="1210091"/>
    <lineage>
        <taxon>Bacteria</taxon>
        <taxon>Bacillati</taxon>
        <taxon>Actinomycetota</taxon>
        <taxon>Actinomycetes</taxon>
        <taxon>Mycobacteriales</taxon>
        <taxon>Nocardiaceae</taxon>
        <taxon>Nocardia</taxon>
    </lineage>
</organism>
<dbReference type="Proteomes" id="UP000321424">
    <property type="component" value="Unassembled WGS sequence"/>
</dbReference>
<keyword evidence="1" id="KW-0472">Membrane</keyword>
<dbReference type="OrthoDB" id="9958229at2"/>
<evidence type="ECO:0000256" key="1">
    <source>
        <dbReference type="SAM" id="Phobius"/>
    </source>
</evidence>
<dbReference type="AlphaFoldDB" id="A0A511MRU0"/>
<feature type="transmembrane region" description="Helical" evidence="1">
    <location>
        <begin position="41"/>
        <end position="61"/>
    </location>
</feature>
<reference evidence="2 3" key="1">
    <citation type="submission" date="2019-07" db="EMBL/GenBank/DDBJ databases">
        <title>Whole genome shotgun sequence of Nocardia ninae NBRC 108245.</title>
        <authorList>
            <person name="Hosoyama A."/>
            <person name="Uohara A."/>
            <person name="Ohji S."/>
            <person name="Ichikawa N."/>
        </authorList>
    </citation>
    <scope>NUCLEOTIDE SEQUENCE [LARGE SCALE GENOMIC DNA]</scope>
    <source>
        <strain evidence="2 3">NBRC 108245</strain>
    </source>
</reference>